<protein>
    <submittedName>
        <fullName evidence="2">Uncharacterized protein</fullName>
    </submittedName>
</protein>
<sequence length="24" mass="2706">MTAAVEINETAAEMELKFSVFFKV</sequence>
<comment type="caution">
    <text evidence="2">The sequence shown here is derived from an EMBL/GenBank/DDBJ whole genome shotgun (WGS) entry which is preliminary data.</text>
</comment>
<feature type="non-terminal residue" evidence="2">
    <location>
        <position position="24"/>
    </location>
</feature>
<evidence type="ECO:0000313" key="1">
    <source>
        <dbReference type="EMBL" id="CAF1567607.1"/>
    </source>
</evidence>
<dbReference type="EMBL" id="CAJOBC010106017">
    <property type="protein sequence ID" value="CAF4501005.1"/>
    <property type="molecule type" value="Genomic_DNA"/>
</dbReference>
<reference evidence="2" key="1">
    <citation type="submission" date="2021-02" db="EMBL/GenBank/DDBJ databases">
        <authorList>
            <person name="Nowell W R."/>
        </authorList>
    </citation>
    <scope>NUCLEOTIDE SEQUENCE</scope>
</reference>
<dbReference type="Proteomes" id="UP000677228">
    <property type="component" value="Unassembled WGS sequence"/>
</dbReference>
<organism evidence="2 5">
    <name type="scientific">Didymodactylos carnosus</name>
    <dbReference type="NCBI Taxonomy" id="1234261"/>
    <lineage>
        <taxon>Eukaryota</taxon>
        <taxon>Metazoa</taxon>
        <taxon>Spiralia</taxon>
        <taxon>Gnathifera</taxon>
        <taxon>Rotifera</taxon>
        <taxon>Eurotatoria</taxon>
        <taxon>Bdelloidea</taxon>
        <taxon>Philodinida</taxon>
        <taxon>Philodinidae</taxon>
        <taxon>Didymodactylos</taxon>
    </lineage>
</organism>
<accession>A0A816BXB7</accession>
<proteinExistence type="predicted"/>
<name>A0A816BXB7_9BILA</name>
<dbReference type="EMBL" id="CAJOBA010065825">
    <property type="protein sequence ID" value="CAF4361042.1"/>
    <property type="molecule type" value="Genomic_DNA"/>
</dbReference>
<gene>
    <name evidence="2" type="ORF">GPM918_LOCUS43363</name>
    <name evidence="1" type="ORF">OVA965_LOCUS40173</name>
    <name evidence="4" type="ORF">SRO942_LOCUS44840</name>
    <name evidence="3" type="ORF">TMI583_LOCUS41567</name>
</gene>
<keyword evidence="5" id="KW-1185">Reference proteome</keyword>
<dbReference type="EMBL" id="CAJNOQ010039089">
    <property type="protein sequence ID" value="CAF1615215.1"/>
    <property type="molecule type" value="Genomic_DNA"/>
</dbReference>
<evidence type="ECO:0000313" key="5">
    <source>
        <dbReference type="Proteomes" id="UP000663829"/>
    </source>
</evidence>
<dbReference type="Proteomes" id="UP000681722">
    <property type="component" value="Unassembled WGS sequence"/>
</dbReference>
<evidence type="ECO:0000313" key="3">
    <source>
        <dbReference type="EMBL" id="CAF4361042.1"/>
    </source>
</evidence>
<dbReference type="EMBL" id="CAJNOK010043096">
    <property type="protein sequence ID" value="CAF1567607.1"/>
    <property type="molecule type" value="Genomic_DNA"/>
</dbReference>
<dbReference type="Proteomes" id="UP000663829">
    <property type="component" value="Unassembled WGS sequence"/>
</dbReference>
<dbReference type="AlphaFoldDB" id="A0A816BXB7"/>
<evidence type="ECO:0000313" key="4">
    <source>
        <dbReference type="EMBL" id="CAF4501005.1"/>
    </source>
</evidence>
<dbReference type="Proteomes" id="UP000682733">
    <property type="component" value="Unassembled WGS sequence"/>
</dbReference>
<evidence type="ECO:0000313" key="2">
    <source>
        <dbReference type="EMBL" id="CAF1615215.1"/>
    </source>
</evidence>